<keyword evidence="2" id="KW-1185">Reference proteome</keyword>
<comment type="caution">
    <text evidence="1">The sequence shown here is derived from an EMBL/GenBank/DDBJ whole genome shotgun (WGS) entry which is preliminary data.</text>
</comment>
<name>A0A7W3YES3_9GAMM</name>
<dbReference type="Proteomes" id="UP000552587">
    <property type="component" value="Unassembled WGS sequence"/>
</dbReference>
<accession>A0A7W3YES3</accession>
<organism evidence="1 2">
    <name type="scientific">Marilutibacter penaei</name>
    <dbReference type="NCBI Taxonomy" id="2759900"/>
    <lineage>
        <taxon>Bacteria</taxon>
        <taxon>Pseudomonadati</taxon>
        <taxon>Pseudomonadota</taxon>
        <taxon>Gammaproteobacteria</taxon>
        <taxon>Lysobacterales</taxon>
        <taxon>Lysobacteraceae</taxon>
        <taxon>Marilutibacter</taxon>
    </lineage>
</organism>
<reference evidence="1 2" key="1">
    <citation type="submission" date="2020-07" db="EMBL/GenBank/DDBJ databases">
        <authorList>
            <person name="Xu S."/>
            <person name="Li A."/>
        </authorList>
    </citation>
    <scope>NUCLEOTIDE SEQUENCE [LARGE SCALE GENOMIC DNA]</scope>
    <source>
        <strain evidence="1 2">SG-8</strain>
    </source>
</reference>
<sequence length="65" mass="7075">MTANQIALIQSASDAALVERLFVLAQDGEFNAEEFAVIDNEVYGRFARAYGQSLEDMDPASMMAA</sequence>
<proteinExistence type="predicted"/>
<protein>
    <submittedName>
        <fullName evidence="1">Uncharacterized protein</fullName>
    </submittedName>
</protein>
<dbReference type="EMBL" id="JACHTE010000008">
    <property type="protein sequence ID" value="MBB1089144.1"/>
    <property type="molecule type" value="Genomic_DNA"/>
</dbReference>
<dbReference type="AlphaFoldDB" id="A0A7W3YES3"/>
<evidence type="ECO:0000313" key="2">
    <source>
        <dbReference type="Proteomes" id="UP000552587"/>
    </source>
</evidence>
<evidence type="ECO:0000313" key="1">
    <source>
        <dbReference type="EMBL" id="MBB1089144.1"/>
    </source>
</evidence>
<gene>
    <name evidence="1" type="ORF">H4F99_11695</name>
</gene>
<dbReference type="RefSeq" id="WP_182669928.1">
    <property type="nucleotide sequence ID" value="NZ_JACHTE010000008.1"/>
</dbReference>